<keyword evidence="10 12" id="KW-0739">Sodium transport</keyword>
<proteinExistence type="inferred from homology"/>
<evidence type="ECO:0000256" key="3">
    <source>
        <dbReference type="ARBA" id="ARBA00022448"/>
    </source>
</evidence>
<evidence type="ECO:0000256" key="10">
    <source>
        <dbReference type="ARBA" id="ARBA00023201"/>
    </source>
</evidence>
<dbReference type="Proteomes" id="UP000069272">
    <property type="component" value="Chromosome 3R"/>
</dbReference>
<dbReference type="PRINTS" id="PR01078">
    <property type="entry name" value="AMINACHANNEL"/>
</dbReference>
<dbReference type="AlphaFoldDB" id="A0A182FLG6"/>
<evidence type="ECO:0000256" key="5">
    <source>
        <dbReference type="ARBA" id="ARBA00022692"/>
    </source>
</evidence>
<evidence type="ECO:0000256" key="4">
    <source>
        <dbReference type="ARBA" id="ARBA00022461"/>
    </source>
</evidence>
<dbReference type="PANTHER" id="PTHR11690">
    <property type="entry name" value="AMILORIDE-SENSITIVE SODIUM CHANNEL-RELATED"/>
    <property type="match status" value="1"/>
</dbReference>
<keyword evidence="3 12" id="KW-0813">Transport</keyword>
<keyword evidence="7" id="KW-0915">Sodium</keyword>
<evidence type="ECO:0000256" key="9">
    <source>
        <dbReference type="ARBA" id="ARBA00023136"/>
    </source>
</evidence>
<dbReference type="PANTHER" id="PTHR11690:SF288">
    <property type="entry name" value="AMILORIDE-SENSITIVE NA+ CHANNEL-RELATED"/>
    <property type="match status" value="1"/>
</dbReference>
<reference evidence="13 14" key="1">
    <citation type="journal article" date="2017" name="G3 (Bethesda)">
        <title>The Physical Genome Mapping of Anopheles albimanus Corrected Scaffold Misassemblies and Identified Interarm Rearrangements in Genus Anopheles.</title>
        <authorList>
            <person name="Artemov G.N."/>
            <person name="Peery A.N."/>
            <person name="Jiang X."/>
            <person name="Tu Z."/>
            <person name="Stegniy V.N."/>
            <person name="Sharakhova M.V."/>
            <person name="Sharakhov I.V."/>
        </authorList>
    </citation>
    <scope>NUCLEOTIDE SEQUENCE [LARGE SCALE GENOMIC DNA]</scope>
    <source>
        <strain evidence="13 14">ALBI9_A</strain>
    </source>
</reference>
<evidence type="ECO:0000256" key="8">
    <source>
        <dbReference type="ARBA" id="ARBA00023065"/>
    </source>
</evidence>
<organism evidence="13 14">
    <name type="scientific">Anopheles albimanus</name>
    <name type="common">New world malaria mosquito</name>
    <dbReference type="NCBI Taxonomy" id="7167"/>
    <lineage>
        <taxon>Eukaryota</taxon>
        <taxon>Metazoa</taxon>
        <taxon>Ecdysozoa</taxon>
        <taxon>Arthropoda</taxon>
        <taxon>Hexapoda</taxon>
        <taxon>Insecta</taxon>
        <taxon>Pterygota</taxon>
        <taxon>Neoptera</taxon>
        <taxon>Endopterygota</taxon>
        <taxon>Diptera</taxon>
        <taxon>Nematocera</taxon>
        <taxon>Culicoidea</taxon>
        <taxon>Culicidae</taxon>
        <taxon>Anophelinae</taxon>
        <taxon>Anopheles</taxon>
    </lineage>
</organism>
<dbReference type="OrthoDB" id="6021021at2759"/>
<evidence type="ECO:0000256" key="11">
    <source>
        <dbReference type="ARBA" id="ARBA00023303"/>
    </source>
</evidence>
<dbReference type="InterPro" id="IPR001873">
    <property type="entry name" value="ENaC"/>
</dbReference>
<dbReference type="Pfam" id="PF00858">
    <property type="entry name" value="ASC"/>
    <property type="match status" value="1"/>
</dbReference>
<dbReference type="EnsemblMetazoa" id="AALB007375-RA">
    <property type="protein sequence ID" value="AALB007375-PA"/>
    <property type="gene ID" value="AALB007375"/>
</dbReference>
<keyword evidence="5 12" id="KW-0812">Transmembrane</keyword>
<dbReference type="KEGG" id="aali:118465843"/>
<dbReference type="GO" id="GO:0015280">
    <property type="term" value="F:ligand-gated sodium channel activity"/>
    <property type="evidence" value="ECO:0007669"/>
    <property type="project" value="TreeGrafter"/>
</dbReference>
<keyword evidence="9" id="KW-0472">Membrane</keyword>
<comment type="subcellular location">
    <subcellularLocation>
        <location evidence="1">Membrane</location>
        <topology evidence="1">Multi-pass membrane protein</topology>
    </subcellularLocation>
</comment>
<dbReference type="STRING" id="7167.A0A182FLG6"/>
<keyword evidence="11 12" id="KW-0407">Ion channel</keyword>
<evidence type="ECO:0000256" key="7">
    <source>
        <dbReference type="ARBA" id="ARBA00023053"/>
    </source>
</evidence>
<evidence type="ECO:0000256" key="2">
    <source>
        <dbReference type="ARBA" id="ARBA00007193"/>
    </source>
</evidence>
<evidence type="ECO:0008006" key="15">
    <source>
        <dbReference type="Google" id="ProtNLM"/>
    </source>
</evidence>
<dbReference type="GO" id="GO:0005886">
    <property type="term" value="C:plasma membrane"/>
    <property type="evidence" value="ECO:0007669"/>
    <property type="project" value="TreeGrafter"/>
</dbReference>
<evidence type="ECO:0000256" key="6">
    <source>
        <dbReference type="ARBA" id="ARBA00022989"/>
    </source>
</evidence>
<dbReference type="VEuPathDB" id="VectorBase:AALB20_033159"/>
<evidence type="ECO:0000313" key="13">
    <source>
        <dbReference type="EnsemblMetazoa" id="AALB007375-PA"/>
    </source>
</evidence>
<keyword evidence="8 12" id="KW-0406">Ion transport</keyword>
<keyword evidence="4 12" id="KW-0894">Sodium channel</keyword>
<evidence type="ECO:0000256" key="1">
    <source>
        <dbReference type="ARBA" id="ARBA00004141"/>
    </source>
</evidence>
<evidence type="ECO:0000256" key="12">
    <source>
        <dbReference type="RuleBase" id="RU000679"/>
    </source>
</evidence>
<sequence>MAIRRRFAFSRAYQVFEEYCTESSVHGVRFFVGAQRSACVKVTWLAVFLLSLVWCGIMIQQAYNKWDRTPVIVTLSETPAPVWDMNFPAITICPEIKVLKEHYNFSQQFKELYAQTMRARKNPRFRINITDDSIGKMKAIMHHCSGIYKDTGNFIFDHNHIPEPSLVDFLKSVSMDRRSVLTNCGSTSDNRCTNYMQVTLTNEGVCYSFNMLSQEEMFRDGILHSEYKYLEDWDDDGQGMDDNEDKDKGQGLLQVAGSGLDAAIGFIMSHYPLKVDTSCVRGRGYKLLIHEPTVYPDLSKRNIRLSVSQTLTIALKPNIMITSSVLVKYSAQKRQCYFEDEHPLRFFRNYNQDNCELECLTNYTLESCGCVHFSMPRTNETSVCSLPQAFCAAKARSALFIRKQNARNGTIDHLRQCDCLPACTSVRYDLQITEESHTEEREVRSTLMTEDELLRNLQLPVYSMMQIFFQDTHFIPAQRSEMHGMMDFLANCGGLLGLFIGVSLLSIVETLYYILVRPINSDTTKNSEIIS</sequence>
<accession>A0A182FLG6</accession>
<evidence type="ECO:0000313" key="14">
    <source>
        <dbReference type="Proteomes" id="UP000069272"/>
    </source>
</evidence>
<dbReference type="GeneID" id="118465843"/>
<reference evidence="13" key="2">
    <citation type="submission" date="2022-08" db="UniProtKB">
        <authorList>
            <consortium name="EnsemblMetazoa"/>
        </authorList>
    </citation>
    <scope>IDENTIFICATION</scope>
    <source>
        <strain evidence="13">STECLA/ALBI9_A</strain>
    </source>
</reference>
<dbReference type="Gene3D" id="1.10.287.820">
    <property type="entry name" value="Acid-sensing ion channel domain"/>
    <property type="match status" value="1"/>
</dbReference>
<name>A0A182FLG6_ANOAL</name>
<dbReference type="RefSeq" id="XP_035790346.1">
    <property type="nucleotide sequence ID" value="XM_035934453.1"/>
</dbReference>
<dbReference type="VEuPathDB" id="VectorBase:AALB007375"/>
<comment type="similarity">
    <text evidence="2 12">Belongs to the amiloride-sensitive sodium channel (TC 1.A.6) family.</text>
</comment>
<keyword evidence="14" id="KW-1185">Reference proteome</keyword>
<dbReference type="Gene3D" id="1.10.287.770">
    <property type="entry name" value="YojJ-like"/>
    <property type="match status" value="1"/>
</dbReference>
<keyword evidence="6" id="KW-1133">Transmembrane helix</keyword>
<protein>
    <recommendedName>
        <fullName evidence="15">Pickpocket</fullName>
    </recommendedName>
</protein>